<dbReference type="SUPFAM" id="SSF81891">
    <property type="entry name" value="Poly A polymerase C-terminal region-like"/>
    <property type="match status" value="1"/>
</dbReference>
<evidence type="ECO:0000313" key="2">
    <source>
        <dbReference type="EMBL" id="KAK2633195.1"/>
    </source>
</evidence>
<evidence type="ECO:0000313" key="3">
    <source>
        <dbReference type="EMBL" id="KCW45799.1"/>
    </source>
</evidence>
<dbReference type="PANTHER" id="PTHR13734">
    <property type="entry name" value="TRNA-NUCLEOTIDYLTRANSFERASE"/>
    <property type="match status" value="1"/>
</dbReference>
<accession>A0A058ZWH3</accession>
<evidence type="ECO:0000313" key="4">
    <source>
        <dbReference type="Proteomes" id="UP000030711"/>
    </source>
</evidence>
<dbReference type="EMBL" id="KK198775">
    <property type="protein sequence ID" value="KCW45799.1"/>
    <property type="molecule type" value="Genomic_DNA"/>
</dbReference>
<dbReference type="Gramene" id="KCW45799">
    <property type="protein sequence ID" value="KCW45799"/>
    <property type="gene ID" value="EUGRSUZ_L00378"/>
</dbReference>
<dbReference type="Proteomes" id="UP000030711">
    <property type="component" value="Unassembled WGS sequence"/>
</dbReference>
<dbReference type="PANTHER" id="PTHR13734:SF5">
    <property type="entry name" value="CCA TRNA NUCLEOTIDYLTRANSFERASE, MITOCHONDRIAL"/>
    <property type="match status" value="1"/>
</dbReference>
<organism evidence="3">
    <name type="scientific">Eucalyptus grandis</name>
    <name type="common">Flooded gum</name>
    <dbReference type="NCBI Taxonomy" id="71139"/>
    <lineage>
        <taxon>Eukaryota</taxon>
        <taxon>Viridiplantae</taxon>
        <taxon>Streptophyta</taxon>
        <taxon>Embryophyta</taxon>
        <taxon>Tracheophyta</taxon>
        <taxon>Spermatophyta</taxon>
        <taxon>Magnoliopsida</taxon>
        <taxon>eudicotyledons</taxon>
        <taxon>Gunneridae</taxon>
        <taxon>Pentapetalae</taxon>
        <taxon>rosids</taxon>
        <taxon>malvids</taxon>
        <taxon>Myrtales</taxon>
        <taxon>Myrtaceae</taxon>
        <taxon>Myrtoideae</taxon>
        <taxon>Eucalypteae</taxon>
        <taxon>Eucalyptus</taxon>
    </lineage>
</organism>
<dbReference type="GO" id="GO:0003723">
    <property type="term" value="F:RNA binding"/>
    <property type="evidence" value="ECO:0007669"/>
    <property type="project" value="UniProtKB-KW"/>
</dbReference>
<reference evidence="2" key="4">
    <citation type="submission" date="2023-07" db="EMBL/GenBank/DDBJ databases">
        <authorList>
            <person name="Myburg A.A."/>
            <person name="Grattapaglia D."/>
            <person name="Tuskan G.A."/>
            <person name="Hellsten U."/>
            <person name="Hayes R.D."/>
            <person name="Grimwood J."/>
            <person name="Jenkins J."/>
            <person name="Lindquist E."/>
            <person name="Tice H."/>
            <person name="Bauer D."/>
            <person name="Goodstein D.M."/>
            <person name="Dubchak I."/>
            <person name="Poliakov A."/>
            <person name="Mizrachi E."/>
            <person name="Kullan A.R."/>
            <person name="Hussey S.G."/>
            <person name="Pinard D."/>
            <person name="Van D.M."/>
            <person name="Singh P."/>
            <person name="Van J.I."/>
            <person name="Silva-Junior O.B."/>
            <person name="Togawa R.C."/>
            <person name="Pappas M.R."/>
            <person name="Faria D.A."/>
            <person name="Sansaloni C.P."/>
            <person name="Petroli C.D."/>
            <person name="Yang X."/>
            <person name="Ranjan P."/>
            <person name="Tschaplinski T.J."/>
            <person name="Ye C.Y."/>
            <person name="Li T."/>
            <person name="Sterck L."/>
            <person name="Vanneste K."/>
            <person name="Murat F."/>
            <person name="Soler M."/>
            <person name="Clemente H.S."/>
            <person name="Saidi N."/>
            <person name="Cassan-Wang H."/>
            <person name="Dunand C."/>
            <person name="Hefer C.A."/>
            <person name="Bornberg-Bauer E."/>
            <person name="Kersting A.R."/>
            <person name="Vining K."/>
            <person name="Amarasinghe V."/>
            <person name="Ranik M."/>
            <person name="Naithani S."/>
            <person name="Elser J."/>
            <person name="Boyd A.E."/>
            <person name="Liston A."/>
            <person name="Spatafora J.W."/>
            <person name="Dharmwardhana P."/>
            <person name="Raja R."/>
            <person name="Sullivan C."/>
            <person name="Romanel E."/>
            <person name="Alves-Ferreira M."/>
            <person name="Kulheim C."/>
            <person name="Foley W."/>
            <person name="Carocha V."/>
            <person name="Paiva J."/>
            <person name="Kudrna D."/>
            <person name="Brommonschenkel S.H."/>
            <person name="Pasquali G."/>
            <person name="Byrne M."/>
            <person name="Rigault P."/>
            <person name="Tibbits J."/>
            <person name="Spokevicius A."/>
            <person name="Jones R.C."/>
            <person name="Steane D.A."/>
            <person name="Vaillancourt R.E."/>
            <person name="Potts B.M."/>
            <person name="Joubert F."/>
            <person name="Barry K."/>
            <person name="Pappas G.J."/>
            <person name="Strauss S.H."/>
            <person name="Jaiswal P."/>
            <person name="Grima-Pettenati J."/>
            <person name="Salse J."/>
            <person name="Van D.P."/>
            <person name="Rokhsar D.S."/>
            <person name="Schmutz J."/>
        </authorList>
    </citation>
    <scope>NUCLEOTIDE SEQUENCE</scope>
    <source>
        <tissue evidence="2">Leaf extractions</tissue>
    </source>
</reference>
<reference evidence="3" key="1">
    <citation type="submission" date="2013-07" db="EMBL/GenBank/DDBJ databases">
        <title>The genome of Eucalyptus grandis.</title>
        <authorList>
            <person name="Schmutz J."/>
            <person name="Hayes R."/>
            <person name="Myburg A."/>
            <person name="Tuskan G."/>
            <person name="Grattapaglia D."/>
            <person name="Rokhsar D.S."/>
        </authorList>
    </citation>
    <scope>NUCLEOTIDE SEQUENCE</scope>
    <source>
        <tissue evidence="3">Leaf extractions</tissue>
    </source>
</reference>
<protein>
    <submittedName>
        <fullName evidence="3">Uncharacterized protein</fullName>
    </submittedName>
</protein>
<evidence type="ECO:0000256" key="1">
    <source>
        <dbReference type="ARBA" id="ARBA00022884"/>
    </source>
</evidence>
<gene>
    <name evidence="3" type="ORF">EUGRSUZ_L00378</name>
</gene>
<keyword evidence="4" id="KW-1185">Reference proteome</keyword>
<sequence length="91" mass="10554">MLKHSELDKRKEVFQAVENAILKLGLEKIWEVKPLVTGKDIMNILQLKCGGPSVKEWQQKLLAWQLANPAGTADECLEWMRQTHLKRIKME</sequence>
<proteinExistence type="predicted"/>
<dbReference type="AlphaFoldDB" id="A0A058ZWH3"/>
<dbReference type="InParanoid" id="A0A058ZWH3"/>
<dbReference type="eggNOG" id="KOG2159">
    <property type="taxonomic scope" value="Eukaryota"/>
</dbReference>
<dbReference type="STRING" id="71139.A0A058ZWH3"/>
<dbReference type="EMBL" id="MU848266">
    <property type="protein sequence ID" value="KAK2633195.1"/>
    <property type="molecule type" value="Genomic_DNA"/>
</dbReference>
<reference evidence="2" key="2">
    <citation type="journal article" date="2014" name="Nature">
        <title>The genome of Eucalyptus grandis.</title>
        <authorList>
            <person name="Myburg A.A."/>
            <person name="Grattapaglia D."/>
            <person name="Tuskan G.A."/>
            <person name="Hellsten U."/>
            <person name="Hayes R.D."/>
            <person name="Grimwood J."/>
            <person name="Jenkins J."/>
            <person name="Lindquist E."/>
            <person name="Tice H."/>
            <person name="Bauer D."/>
            <person name="Goodstein D.M."/>
            <person name="Dubchak I."/>
            <person name="Poliakov A."/>
            <person name="Mizrachi E."/>
            <person name="Kullan A.R."/>
            <person name="Hussey S.G."/>
            <person name="Pinard D."/>
            <person name="van der Merwe K."/>
            <person name="Singh P."/>
            <person name="van Jaarsveld I."/>
            <person name="Silva-Junior O.B."/>
            <person name="Togawa R.C."/>
            <person name="Pappas M.R."/>
            <person name="Faria D.A."/>
            <person name="Sansaloni C.P."/>
            <person name="Petroli C.D."/>
            <person name="Yang X."/>
            <person name="Ranjan P."/>
            <person name="Tschaplinski T.J."/>
            <person name="Ye C.Y."/>
            <person name="Li T."/>
            <person name="Sterck L."/>
            <person name="Vanneste K."/>
            <person name="Murat F."/>
            <person name="Soler M."/>
            <person name="Clemente H.S."/>
            <person name="Saidi N."/>
            <person name="Cassan-Wang H."/>
            <person name="Dunand C."/>
            <person name="Hefer C.A."/>
            <person name="Bornberg-Bauer E."/>
            <person name="Kersting A.R."/>
            <person name="Vining K."/>
            <person name="Amarasinghe V."/>
            <person name="Ranik M."/>
            <person name="Naithani S."/>
            <person name="Elser J."/>
            <person name="Boyd A.E."/>
            <person name="Liston A."/>
            <person name="Spatafora J.W."/>
            <person name="Dharmwardhana P."/>
            <person name="Raja R."/>
            <person name="Sullivan C."/>
            <person name="Romanel E."/>
            <person name="Alves-Ferreira M."/>
            <person name="Kulheim C."/>
            <person name="Foley W."/>
            <person name="Carocha V."/>
            <person name="Paiva J."/>
            <person name="Kudrna D."/>
            <person name="Brommonschenkel S.H."/>
            <person name="Pasquali G."/>
            <person name="Byrne M."/>
            <person name="Rigault P."/>
            <person name="Tibbits J."/>
            <person name="Spokevicius A."/>
            <person name="Jones R.C."/>
            <person name="Steane D.A."/>
            <person name="Vaillancourt R.E."/>
            <person name="Potts B.M."/>
            <person name="Joubert F."/>
            <person name="Barry K."/>
            <person name="Pappas G.J."/>
            <person name="Strauss S.H."/>
            <person name="Jaiswal P."/>
            <person name="Grima-Pettenati J."/>
            <person name="Salse J."/>
            <person name="Van de Peer Y."/>
            <person name="Rokhsar D.S."/>
            <person name="Schmutz J."/>
        </authorList>
    </citation>
    <scope>NUCLEOTIDE SEQUENCE</scope>
    <source>
        <tissue evidence="2">Leaf extractions</tissue>
    </source>
</reference>
<name>A0A058ZWH3_EUCGR</name>
<reference evidence="2" key="3">
    <citation type="submission" date="2023-04" db="EMBL/GenBank/DDBJ databases">
        <title>WGS assembly of Eucalyptus grandis.</title>
        <authorList>
            <person name="Myburg A."/>
            <person name="Grattapaglia D."/>
            <person name="Tuskan G."/>
            <person name="Hellsten U."/>
            <person name="Hayes R."/>
            <person name="Grimwood J."/>
            <person name="Jenkins J."/>
            <person name="Lindquist E."/>
            <person name="Tice H."/>
            <person name="Bauer D."/>
            <person name="Goodstein D."/>
            <person name="Dubchak I."/>
            <person name="Poliakov A."/>
            <person name="Mizrachi E."/>
            <person name="Kullan A."/>
            <person name="Hussey S."/>
            <person name="Pinard D."/>
            <person name="Van D."/>
            <person name="Singh P."/>
            <person name="Van J."/>
            <person name="Silva-Junior O."/>
            <person name="Togawa R."/>
            <person name="Pappas M."/>
            <person name="Faria D."/>
            <person name="Sansaloni C."/>
            <person name="Petroli C."/>
            <person name="Yang X."/>
            <person name="Ranjan P."/>
            <person name="Tschaplinski T."/>
            <person name="Ye C."/>
            <person name="Li T."/>
            <person name="Sterck L."/>
            <person name="Vanneste K."/>
            <person name="Murat F."/>
            <person name="Soler M."/>
            <person name="Clemente H."/>
            <person name="Saidi N."/>
            <person name="Cassan-Wang H."/>
            <person name="Dunand C."/>
            <person name="Hefer C."/>
            <person name="Bornberg-Bauer E."/>
            <person name="Kersting A."/>
            <person name="Vining K."/>
            <person name="Amarasinghe V."/>
            <person name="Ranik M."/>
            <person name="Naithani S."/>
            <person name="Elser J."/>
            <person name="Boyd A."/>
            <person name="Liston A."/>
            <person name="Spatafora J."/>
            <person name="Dharmwardhana P."/>
            <person name="Raja R."/>
            <person name="Sullivan C."/>
            <person name="Romanel E."/>
            <person name="Alves-Ferreira M."/>
            <person name="Kulheim C."/>
            <person name="Foley W."/>
            <person name="Carocha V."/>
            <person name="Paiva J."/>
            <person name="Kudrna D."/>
            <person name="Brommonschenkel S."/>
            <person name="Pasquali G."/>
            <person name="Byrne M."/>
            <person name="Rigault P."/>
            <person name="Tibbits J."/>
            <person name="Spokevicius A."/>
            <person name="Jones R."/>
            <person name="Steane D."/>
            <person name="Vaillancourt R."/>
            <person name="Potts B."/>
            <person name="Joubert F."/>
            <person name="Barry K."/>
            <person name="Pappas G."/>
            <person name="Strauss S."/>
            <person name="Jaiswal P."/>
            <person name="Grima-Pettenati J."/>
            <person name="Salse J."/>
            <person name="Van D."/>
            <person name="Rokhsar D."/>
            <person name="Schmutz J."/>
        </authorList>
    </citation>
    <scope>NUCLEOTIDE SEQUENCE</scope>
    <source>
        <tissue evidence="2">Leaf extractions</tissue>
    </source>
</reference>
<keyword evidence="1" id="KW-0694">RNA-binding</keyword>